<dbReference type="EMBL" id="MPDP01000296">
    <property type="protein sequence ID" value="KAK1452618.1"/>
    <property type="molecule type" value="Genomic_DNA"/>
</dbReference>
<keyword evidence="3" id="KW-1185">Reference proteome</keyword>
<proteinExistence type="predicted"/>
<accession>A0AAI9U6I1</accession>
<sequence>MGRALTWPLAHASAAPRSSFASILQPSIIERPSLHRTLLLLRISASTEVAWGNFLSLDCQNTDFSSLSVLRSSVRPQANSNKLHPWSTWTRYNHFVTHIFVLVRSTQRVRLGLKPATRIVNGELGIQPPLIRDATDLNAACGFPKPRRPRQFKPVFAALVRSAACQTHYGYTCASGAPSLAFFKVSRSVANEYPFRVLFKSKTSRTVRREQRLPNPQPLRSPFEKQDPIALHHGGKPIPLDVHPQPPEKLANDAQHQIRQSKPFLSQTSRDIPSPCCQTFLS</sequence>
<feature type="region of interest" description="Disordered" evidence="1">
    <location>
        <begin position="207"/>
        <end position="235"/>
    </location>
</feature>
<name>A0AAI9U6I1_9PEZI</name>
<organism evidence="2 3">
    <name type="scientific">Colletotrichum cuscutae</name>
    <dbReference type="NCBI Taxonomy" id="1209917"/>
    <lineage>
        <taxon>Eukaryota</taxon>
        <taxon>Fungi</taxon>
        <taxon>Dikarya</taxon>
        <taxon>Ascomycota</taxon>
        <taxon>Pezizomycotina</taxon>
        <taxon>Sordariomycetes</taxon>
        <taxon>Hypocreomycetidae</taxon>
        <taxon>Glomerellales</taxon>
        <taxon>Glomerellaceae</taxon>
        <taxon>Colletotrichum</taxon>
        <taxon>Colletotrichum acutatum species complex</taxon>
    </lineage>
</organism>
<evidence type="ECO:0000256" key="1">
    <source>
        <dbReference type="SAM" id="MobiDB-lite"/>
    </source>
</evidence>
<gene>
    <name evidence="2" type="ORF">CCUS01_10849</name>
</gene>
<dbReference type="AlphaFoldDB" id="A0AAI9U6I1"/>
<dbReference type="Proteomes" id="UP001239213">
    <property type="component" value="Unassembled WGS sequence"/>
</dbReference>
<comment type="caution">
    <text evidence="2">The sequence shown here is derived from an EMBL/GenBank/DDBJ whole genome shotgun (WGS) entry which is preliminary data.</text>
</comment>
<protein>
    <submittedName>
        <fullName evidence="2">Uncharacterized protein</fullName>
    </submittedName>
</protein>
<reference evidence="2" key="1">
    <citation type="submission" date="2016-11" db="EMBL/GenBank/DDBJ databases">
        <title>The genome sequence of Colletotrichum cuscutae.</title>
        <authorList>
            <person name="Baroncelli R."/>
        </authorList>
    </citation>
    <scope>NUCLEOTIDE SEQUENCE</scope>
    <source>
        <strain evidence="2">IMI 304802</strain>
    </source>
</reference>
<evidence type="ECO:0000313" key="3">
    <source>
        <dbReference type="Proteomes" id="UP001239213"/>
    </source>
</evidence>
<evidence type="ECO:0000313" key="2">
    <source>
        <dbReference type="EMBL" id="KAK1452618.1"/>
    </source>
</evidence>